<name>A0A1I3M6U7_9RHOB</name>
<dbReference type="Proteomes" id="UP000199110">
    <property type="component" value="Unassembled WGS sequence"/>
</dbReference>
<dbReference type="OrthoDB" id="9855512at2"/>
<evidence type="ECO:0008006" key="3">
    <source>
        <dbReference type="Google" id="ProtNLM"/>
    </source>
</evidence>
<keyword evidence="2" id="KW-1185">Reference proteome</keyword>
<gene>
    <name evidence="1" type="ORF">SAMN04488095_1751</name>
</gene>
<dbReference type="AlphaFoldDB" id="A0A1I3M6U7"/>
<sequence length="180" mass="19626">MISLRSLLFVLCAAILVTGCRFYPDRLYFQGRSAEPGAWPIMFGTIEVNETPMSILGHGNVDTSMPPPVENGSVFLRVPWVEYRTGASWRADIELPLSLAARYQNTVDLEVAVGRNGEIEISSRPTAGAEPILVLAECAVRTPGSDAGFEATIQYHASLENWETPENMNAPLPPTSCVSE</sequence>
<proteinExistence type="predicted"/>
<dbReference type="STRING" id="390807.SAMN04488095_1751"/>
<reference evidence="1 2" key="1">
    <citation type="submission" date="2016-10" db="EMBL/GenBank/DDBJ databases">
        <authorList>
            <person name="de Groot N.N."/>
        </authorList>
    </citation>
    <scope>NUCLEOTIDE SEQUENCE [LARGE SCALE GENOMIC DNA]</scope>
    <source>
        <strain evidence="1 2">DSM 19073</strain>
    </source>
</reference>
<dbReference type="PROSITE" id="PS51257">
    <property type="entry name" value="PROKAR_LIPOPROTEIN"/>
    <property type="match status" value="1"/>
</dbReference>
<evidence type="ECO:0000313" key="2">
    <source>
        <dbReference type="Proteomes" id="UP000199110"/>
    </source>
</evidence>
<evidence type="ECO:0000313" key="1">
    <source>
        <dbReference type="EMBL" id="SFI92678.1"/>
    </source>
</evidence>
<dbReference type="EMBL" id="FORA01000002">
    <property type="protein sequence ID" value="SFI92678.1"/>
    <property type="molecule type" value="Genomic_DNA"/>
</dbReference>
<accession>A0A1I3M6U7</accession>
<dbReference type="RefSeq" id="WP_092779347.1">
    <property type="nucleotide sequence ID" value="NZ_FORA01000002.1"/>
</dbReference>
<organism evidence="1 2">
    <name type="scientific">Jannaschia pohangensis</name>
    <dbReference type="NCBI Taxonomy" id="390807"/>
    <lineage>
        <taxon>Bacteria</taxon>
        <taxon>Pseudomonadati</taxon>
        <taxon>Pseudomonadota</taxon>
        <taxon>Alphaproteobacteria</taxon>
        <taxon>Rhodobacterales</taxon>
        <taxon>Roseobacteraceae</taxon>
        <taxon>Jannaschia</taxon>
    </lineage>
</organism>
<protein>
    <recommendedName>
        <fullName evidence="3">Lipoprotein</fullName>
    </recommendedName>
</protein>